<feature type="domain" description="EGF-like" evidence="5">
    <location>
        <begin position="2444"/>
        <end position="2483"/>
    </location>
</feature>
<feature type="disulfide bond" evidence="3">
    <location>
        <begin position="2654"/>
        <end position="2663"/>
    </location>
</feature>
<feature type="domain" description="EGF-like" evidence="5">
    <location>
        <begin position="2844"/>
        <end position="2880"/>
    </location>
</feature>
<evidence type="ECO:0000256" key="3">
    <source>
        <dbReference type="PROSITE-ProRule" id="PRU00076"/>
    </source>
</evidence>
<dbReference type="PROSITE" id="PS01186">
    <property type="entry name" value="EGF_2"/>
    <property type="match status" value="4"/>
</dbReference>
<feature type="domain" description="HYR" evidence="6">
    <location>
        <begin position="1607"/>
        <end position="1692"/>
    </location>
</feature>
<keyword evidence="3" id="KW-0245">EGF-like domain</keyword>
<feature type="domain" description="HYR" evidence="6">
    <location>
        <begin position="3216"/>
        <end position="3299"/>
    </location>
</feature>
<feature type="domain" description="HYR" evidence="6">
    <location>
        <begin position="194"/>
        <end position="275"/>
    </location>
</feature>
<dbReference type="SMART" id="SM00179">
    <property type="entry name" value="EGF_CA"/>
    <property type="match status" value="9"/>
</dbReference>
<feature type="domain" description="HYR" evidence="6">
    <location>
        <begin position="1268"/>
        <end position="1352"/>
    </location>
</feature>
<comment type="caution">
    <text evidence="8">The sequence shown here is derived from an EMBL/GenBank/DDBJ whole genome shotgun (WGS) entry which is preliminary data.</text>
</comment>
<feature type="domain" description="HYR" evidence="6">
    <location>
        <begin position="3300"/>
        <end position="3382"/>
    </location>
</feature>
<feature type="disulfide bond" evidence="3">
    <location>
        <begin position="2556"/>
        <end position="2565"/>
    </location>
</feature>
<dbReference type="EMBL" id="JAIZAY010000010">
    <property type="protein sequence ID" value="KAJ8034333.1"/>
    <property type="molecule type" value="Genomic_DNA"/>
</dbReference>
<evidence type="ECO:0000313" key="9">
    <source>
        <dbReference type="Proteomes" id="UP001152320"/>
    </source>
</evidence>
<feature type="domain" description="HYR" evidence="6">
    <location>
        <begin position="2882"/>
        <end position="2967"/>
    </location>
</feature>
<feature type="domain" description="HYR" evidence="6">
    <location>
        <begin position="3131"/>
        <end position="3214"/>
    </location>
</feature>
<gene>
    <name evidence="8" type="ORF">HOLleu_21119</name>
</gene>
<feature type="domain" description="HYR" evidence="6">
    <location>
        <begin position="2279"/>
        <end position="2363"/>
    </location>
</feature>
<dbReference type="Pfam" id="PF00008">
    <property type="entry name" value="EGF"/>
    <property type="match status" value="1"/>
</dbReference>
<dbReference type="GO" id="GO:0005509">
    <property type="term" value="F:calcium ion binding"/>
    <property type="evidence" value="ECO:0007669"/>
    <property type="project" value="InterPro"/>
</dbReference>
<feature type="domain" description="EGF-like" evidence="5">
    <location>
        <begin position="2402"/>
        <end position="2442"/>
    </location>
</feature>
<dbReference type="PROSITE" id="PS50825">
    <property type="entry name" value="HYR"/>
    <property type="match status" value="20"/>
</dbReference>
<dbReference type="InterPro" id="IPR001881">
    <property type="entry name" value="EGF-like_Ca-bd_dom"/>
</dbReference>
<dbReference type="Gene3D" id="2.10.25.10">
    <property type="entry name" value="Laminin"/>
    <property type="match status" value="9"/>
</dbReference>
<feature type="disulfide bond" evidence="3">
    <location>
        <begin position="2706"/>
        <end position="2715"/>
    </location>
</feature>
<keyword evidence="2 3" id="KW-1015">Disulfide bond</keyword>
<dbReference type="PROSITE" id="PS50026">
    <property type="entry name" value="EGF_3"/>
    <property type="match status" value="12"/>
</dbReference>
<feature type="disulfide bond" evidence="3">
    <location>
        <begin position="3117"/>
        <end position="3126"/>
    </location>
</feature>
<feature type="disulfide bond" evidence="3">
    <location>
        <begin position="2745"/>
        <end position="2754"/>
    </location>
</feature>
<dbReference type="CDD" id="cd08544">
    <property type="entry name" value="Reeler"/>
    <property type="match status" value="1"/>
</dbReference>
<evidence type="ECO:0000256" key="2">
    <source>
        <dbReference type="ARBA" id="ARBA00023157"/>
    </source>
</evidence>
<dbReference type="InterPro" id="IPR042307">
    <property type="entry name" value="Reeler_sf"/>
</dbReference>
<dbReference type="SUPFAM" id="SSF57196">
    <property type="entry name" value="EGF/Laminin"/>
    <property type="match status" value="8"/>
</dbReference>
<evidence type="ECO:0000256" key="1">
    <source>
        <dbReference type="ARBA" id="ARBA00022737"/>
    </source>
</evidence>
<dbReference type="OrthoDB" id="2419613at2759"/>
<feature type="domain" description="HYR" evidence="6">
    <location>
        <begin position="1777"/>
        <end position="1862"/>
    </location>
</feature>
<dbReference type="Gene3D" id="2.60.40.4060">
    <property type="entry name" value="Reeler domain"/>
    <property type="match status" value="1"/>
</dbReference>
<dbReference type="InterPro" id="IPR000742">
    <property type="entry name" value="EGF"/>
</dbReference>
<keyword evidence="4" id="KW-0732">Signal</keyword>
<dbReference type="Pfam" id="PF02014">
    <property type="entry name" value="Reeler"/>
    <property type="match status" value="1"/>
</dbReference>
<evidence type="ECO:0000256" key="4">
    <source>
        <dbReference type="SAM" id="SignalP"/>
    </source>
</evidence>
<feature type="domain" description="HYR" evidence="6">
    <location>
        <begin position="3006"/>
        <end position="3091"/>
    </location>
</feature>
<dbReference type="InterPro" id="IPR003410">
    <property type="entry name" value="HYR_dom"/>
</dbReference>
<feature type="domain" description="EGF-like" evidence="5">
    <location>
        <begin position="2527"/>
        <end position="2566"/>
    </location>
</feature>
<feature type="chain" id="PRO_5040226714" evidence="4">
    <location>
        <begin position="28"/>
        <end position="3575"/>
    </location>
</feature>
<dbReference type="PANTHER" id="PTHR24273:SF32">
    <property type="entry name" value="HYALIN"/>
    <property type="match status" value="1"/>
</dbReference>
<feature type="domain" description="HYR" evidence="6">
    <location>
        <begin position="608"/>
        <end position="692"/>
    </location>
</feature>
<evidence type="ECO:0000259" key="5">
    <source>
        <dbReference type="PROSITE" id="PS50026"/>
    </source>
</evidence>
<feature type="domain" description="EGF-like" evidence="5">
    <location>
        <begin position="2485"/>
        <end position="2524"/>
    </location>
</feature>
<feature type="domain" description="HYR" evidence="6">
    <location>
        <begin position="1947"/>
        <end position="2032"/>
    </location>
</feature>
<feature type="domain" description="EGF-like" evidence="5">
    <location>
        <begin position="2968"/>
        <end position="3004"/>
    </location>
</feature>
<evidence type="ECO:0000313" key="8">
    <source>
        <dbReference type="EMBL" id="KAJ8034333.1"/>
    </source>
</evidence>
<feature type="disulfide bond" evidence="3">
    <location>
        <begin position="2870"/>
        <end position="2879"/>
    </location>
</feature>
<feature type="domain" description="HYR" evidence="6">
    <location>
        <begin position="442"/>
        <end position="526"/>
    </location>
</feature>
<dbReference type="InterPro" id="IPR002861">
    <property type="entry name" value="Reeler_dom"/>
</dbReference>
<dbReference type="Proteomes" id="UP001152320">
    <property type="component" value="Chromosome 10"/>
</dbReference>
<evidence type="ECO:0000259" key="6">
    <source>
        <dbReference type="PROSITE" id="PS50825"/>
    </source>
</evidence>
<dbReference type="Pfam" id="PF02494">
    <property type="entry name" value="HYR"/>
    <property type="match status" value="14"/>
</dbReference>
<feature type="domain" description="HYR" evidence="6">
    <location>
        <begin position="2759"/>
        <end position="2842"/>
    </location>
</feature>
<sequence length="3575" mass="361942">MAARRDKALGTTYAALIVLALVSSLQALVDVNSCSGGINGNLDAQTTVTPQNLGNVPYATQISNQIYTAGSTITVTLVPLLDSARTYQEFIIQARLASASVDIPSTPVGTFTLVNGVAIANNADFTILNCNNGAFGSTLATTNANSKTLPVTGVTFTYQAPNPAVGAIQFVFTIVQQPTVFYERVTSQAFDIPTASPGPVISSCPGNIVQPADSAIRFIFVTWDEPVSSGIGDSTNQDNPNGFFEVGSTDPTPLTYQYSTGALTNECTFNVLVPNIINPIITSCPAVGTIIVNNVGTTERQFTYTSPSCSEVGGGVLPVTCTPASGTVVSNTVNSISCTCSNAENVQASCTTNNIGLITINNNPVITSCPAVNTITVNNVGTTQRQFFYTQPTCNDAEDGVRPVTCTPASGTVVSNTINSITCTCSDNQGATASCTTNNIVIPNNNPVITSCPAVNTITVNNVGTTQRQFFYTQPTCNDAEDGVRPVTCTPASGTVVSNTINSITCTCSDNQGATASCTTNNIVIPNNNPVITSCPAVNTITVNNVGTTQRQFFYTQPTCNDAEDGVRPVTCTPASGTVVSNTINSITCTCSDNQGASASCTTNNIVISNNNPVITSCPAVNTITVNNVGTTQRQFFYTQPTCNDAEDGVRPVTCTPASGTVVSNTINSITCTCSDNQGATASCTTNSIVTNTPPGPPNCPPGGLTVTAVGTTATATYGPFVCNDAEQGSITAQCVPPSGSVFTLGGNNVVTCTCIDNGNLPSSCNFVVNVVGNNPPQIAPCPGNIQAFDVLVNQAVYVYTPPTCTDPNGDVTTVSCNPPPSTVVSVADQIVCTCTDTSGLTDVCTTPVPVTNTPPGPPNCPPGGLTVTAVGTTATATYGPFVCNDAEQGSITAQCVPDSGSVFTLGGNNVVTCTCIDNGNLPSSCNFVVNVVANNPPQIAPCPGTTQAFDVPVNQAVYVYTPPTCTDPNGDVTTVSCNPPPSMVVPVAAQIVCTCTDTSGLTDVCTIPVPAVNTPPNAPNCPGSAVTVTTVGGSVSAVATYGPFICSDAEQGSITASCNPMSGTPFNIGVNNVVTCTCTDNGGLQNSCNFFVNVVAGNTQPGPPNCPDTGLTVTTVGGSVSAVATYGPFICSDAEQGSVTAICNPMSGTSFTIGGNNVVTCTCTDNGGLESTCNFFVNVIAGNTQPGPPNCPDSAVTVTTVGGSVSAVATYGPFICSDAEQGSITASCNPMSGALFTIGGNNVVTCTCTDNGGLQNSCNFFVNVVAGNNQPGPPDCPETGVTVVTVGGSVSAFATYGPFVCTDAEQGTITASCNPASGSPFTIGGNNLVTCTCIDNGGLQNTCNFVVNVIAGNTQPGPPDCPDTGLTVVTVGGSVSAFATYGPFVCTDAEQGTITASCNPASGSPFTIGGNNLVTCTCTDNGGLQNTCNFVVNVIAGNTQPGPPNCPDSAVTVTTVGGSASAIATYGPFICSDAEQGSITASCNPMSGALFTIGGNNVVTCTCTDNGGLQNSCNFFVNVVAGNTQPGPPSCPDSAVTVTTVGGSASAIATYGPFICSDAEQGSISASCNPMSGALFTIGGNNVVTCTCTDNGGLQNSCNFFVNVVAGNTQPGPPDCPDTGVTVVTVGGSVSAFATYGPFVCTDAEQGTITASCNPASGSPFTIGGNNLVTCTCTDNGGLQNTCNFVVNVIAGNTQPGPPNCPDSAVTVTTVGGSASAIATYGPFICSDAEQGSISASCNPMSGALFTIGGNNVVTCTCTDNGGLQNSCNFFVNVVAGNTQPGPPNCPDSAVTVTTVGGSASAVATYGPFTCSDAEQGSIIASCNPMSGTPFTIGGNNVVTCTCTDNGGLQNSCNFFVNVIAGNTQPGPPNCPDSAVTVTTVGGSASAVATYGPFTCSDAEQGSIIASCNPMSGTPFTIGGNNVVTCTCTDNGGLQNSCNFFVNVIAGNTQPRPPNCPDSAVTVTTVGGSASAVATYGPFTCSDAEQGSIIASCNPMSGTPFTIGGNNVVTCTCTDNGGLQNSCNFLVNVVAGNTAPNPPNCPITPFSVTTNPGATTAAATFGPFTCTDAEQGTIFAQCDPTSGSQFSVGSNAVTCTCTDNGGLQNACTFVVTVTARIPPVLNCPPVITVNADVDAPGTTKSYGLFCSNPSNPLISPTVTCTPPEGFLGIGTQTVSCTCVNQDGDIATCSFTCTVQDLTPPVISGCPDNIVQNIPVTQSGTLITYTVPTATDNSNQVQLVTTPRPPGFFPVGNTVVTYTYRDPSNNEATCAFTVFITSIDSDPPVITVCPDDITQTVLTGEQGGIVNFPEPIAADNSGIVFVSNDPQFYSGFYFPLGTTTVTYVFSDNVPLTSVCSFTVTINTASPCDSAPCLNGGICLAVNLNQFWCVCPNCFVGDRCEAGLDACTTNNQCVNGGTCRVYPGSCTQTFCDCPPCFTGANCQIAVSPCDNNQCQNGGVCVPDSQSCSSYSCLCTGCSAGPFCNIEFNPCSRAPCQNGGICTNIAESCASYACECVGCFTGYNCQTLIPDPCQQTPCLNGGICSRLPGTCFGYTCQCQSGFGGVICENTVVVLTNPCSSFPCQNDGCCVNLGGNTYKCICRRGYTGIQCADITANIVAGGNSCINNPCGNGGTCYNSYNSNSGNTVFTPQYTCVCAPGFAGSNCNFPLASLPQFDVCTSSGVVCLNGGTCRNTYCSFSGDSGTFCECGIGFYGERCQIVDVNPCQSNPCRNDGQCTPFNKYFVCQCQATFSGPTCEVQGGDVTNPVILNCPTQTIQVTATGNNNFAAVGWPALQVTDDSGHVDLISSNGAPGNYPIGSTNIIYIYGDAAGNRATCSFFVNVSPASFNPCNPNPCQNGGFCSINGNTFSCQCVGLFTGQTCTQPENTQPGPPNCPDSAVTVTTVGGSTSAIATYGPFICSDAEQGSITATCNPVSGTPFNIGVNNVVTCTCTDNGGLQNSCNFFVNVAASFNPCNPNPCQNGGFCSINGNTFSCQCVGLFSGQTCTQPENTQPGPPNCPDSAVTVTTVGGSTSAIATYGPFICSDAEQGSITATCNPVSGTPFNIGVNNVVTCTCTDNGGLQNICNFFVNVAAFSPCSSNPCQNGGSCFEITGGFICNCEQFFTGPTCGIAISTNTPPSTPSCPTTAVTANAAPGATAAVVNYGSVTCTDNQGLITASCTRPSGGTFSIGTTGVSCTCTDNGGLTSTCSFNVVVQATGTNTPPSTPSCPSTTVTANAAAGATAAVVNYGSVTCTDNQGVITASCTTPSGGTFTIGTTSVSCTCTDNEGLTSTCSFNVFVQGTNTPPSTPSCPTTAVTANAAAGATAAVVNYGSVTCSDNQGVITASCTTPSGGTFTIGTTSVSCTCTDNGGLSSTCSFSVIVQAEVVSTATCPGLVTVTRDNDGQSTLTFTPVQCPTGETGSCDPMNGAVQQGIGPFEVCCTCSSNTAVNSRCCFPQAAFFRAGDSLSVTSRNFAQAYPGGETQEVVVMASDDINLVATLLYFTVPNGEVLTIGTGSAIGENTLRTYQDTQFGDIMMPDRTNTIGGNTFWVRFVSNAAPGSITAPQGYVISVGVETQ</sequence>
<dbReference type="PROSITE" id="PS00022">
    <property type="entry name" value="EGF_1"/>
    <property type="match status" value="12"/>
</dbReference>
<feature type="disulfide bond" evidence="3">
    <location>
        <begin position="2432"/>
        <end position="2441"/>
    </location>
</feature>
<feature type="disulfide bond" evidence="3">
    <location>
        <begin position="2994"/>
        <end position="3003"/>
    </location>
</feature>
<feature type="domain" description="Reelin" evidence="7">
    <location>
        <begin position="19"/>
        <end position="205"/>
    </location>
</feature>
<dbReference type="PANTHER" id="PTHR24273">
    <property type="entry name" value="FI04643P-RELATED"/>
    <property type="match status" value="1"/>
</dbReference>
<feature type="disulfide bond" evidence="3">
    <location>
        <begin position="2599"/>
        <end position="2608"/>
    </location>
</feature>
<feature type="domain" description="EGF-like" evidence="5">
    <location>
        <begin position="2363"/>
        <end position="2400"/>
    </location>
</feature>
<feature type="signal peptide" evidence="4">
    <location>
        <begin position="1"/>
        <end position="27"/>
    </location>
</feature>
<accession>A0A9Q1H695</accession>
<feature type="domain" description="EGF-like" evidence="5">
    <location>
        <begin position="2618"/>
        <end position="2664"/>
    </location>
</feature>
<feature type="domain" description="HYR" evidence="6">
    <location>
        <begin position="851"/>
        <end position="934"/>
    </location>
</feature>
<feature type="domain" description="EGF-like" evidence="5">
    <location>
        <begin position="2572"/>
        <end position="2609"/>
    </location>
</feature>
<feature type="domain" description="EGF-like" evidence="5">
    <location>
        <begin position="2672"/>
        <end position="2716"/>
    </location>
</feature>
<feature type="domain" description="HYR" evidence="6">
    <location>
        <begin position="1437"/>
        <end position="1522"/>
    </location>
</feature>
<feature type="disulfide bond" evidence="3">
    <location>
        <begin position="2390"/>
        <end position="2399"/>
    </location>
</feature>
<feature type="domain" description="EGF-like" evidence="5">
    <location>
        <begin position="2719"/>
        <end position="2755"/>
    </location>
</feature>
<reference evidence="8" key="1">
    <citation type="submission" date="2021-10" db="EMBL/GenBank/DDBJ databases">
        <title>Tropical sea cucumber genome reveals ecological adaptation and Cuvierian tubules defense mechanism.</title>
        <authorList>
            <person name="Chen T."/>
        </authorList>
    </citation>
    <scope>NUCLEOTIDE SEQUENCE</scope>
    <source>
        <strain evidence="8">Nanhai2018</strain>
        <tissue evidence="8">Muscle</tissue>
    </source>
</reference>
<proteinExistence type="predicted"/>
<evidence type="ECO:0000259" key="7">
    <source>
        <dbReference type="PROSITE" id="PS51019"/>
    </source>
</evidence>
<feature type="domain" description="HYR" evidence="6">
    <location>
        <begin position="2033"/>
        <end position="2116"/>
    </location>
</feature>
<keyword evidence="1" id="KW-0677">Repeat</keyword>
<organism evidence="8 9">
    <name type="scientific">Holothuria leucospilota</name>
    <name type="common">Black long sea cucumber</name>
    <name type="synonym">Mertensiothuria leucospilota</name>
    <dbReference type="NCBI Taxonomy" id="206669"/>
    <lineage>
        <taxon>Eukaryota</taxon>
        <taxon>Metazoa</taxon>
        <taxon>Echinodermata</taxon>
        <taxon>Eleutherozoa</taxon>
        <taxon>Echinozoa</taxon>
        <taxon>Holothuroidea</taxon>
        <taxon>Aspidochirotacea</taxon>
        <taxon>Aspidochirotida</taxon>
        <taxon>Holothuriidae</taxon>
        <taxon>Holothuria</taxon>
    </lineage>
</organism>
<feature type="domain" description="HYR" evidence="6">
    <location>
        <begin position="1182"/>
        <end position="1267"/>
    </location>
</feature>
<name>A0A9Q1H695_HOLLE</name>
<feature type="domain" description="HYR" evidence="6">
    <location>
        <begin position="1013"/>
        <end position="1097"/>
    </location>
</feature>
<comment type="caution">
    <text evidence="3">Lacks conserved residue(s) required for the propagation of feature annotation.</text>
</comment>
<keyword evidence="9" id="KW-1185">Reference proteome</keyword>
<protein>
    <submittedName>
        <fullName evidence="8">Neurogenic locus Notch protein</fullName>
    </submittedName>
</protein>
<feature type="domain" description="EGF-like" evidence="5">
    <location>
        <begin position="3091"/>
        <end position="3127"/>
    </location>
</feature>
<feature type="domain" description="HYR" evidence="6">
    <location>
        <begin position="2196"/>
        <end position="2278"/>
    </location>
</feature>
<feature type="disulfide bond" evidence="3">
    <location>
        <begin position="2473"/>
        <end position="2482"/>
    </location>
</feature>
<dbReference type="PROSITE" id="PS51019">
    <property type="entry name" value="REELIN"/>
    <property type="match status" value="1"/>
</dbReference>
<dbReference type="SMART" id="SM00181">
    <property type="entry name" value="EGF"/>
    <property type="match status" value="12"/>
</dbReference>
<dbReference type="CDD" id="cd00054">
    <property type="entry name" value="EGF_CA"/>
    <property type="match status" value="6"/>
</dbReference>
<feature type="disulfide bond" evidence="3">
    <location>
        <begin position="2514"/>
        <end position="2523"/>
    </location>
</feature>